<evidence type="ECO:0000313" key="2">
    <source>
        <dbReference type="Proteomes" id="UP000446866"/>
    </source>
</evidence>
<dbReference type="Proteomes" id="UP000446866">
    <property type="component" value="Unassembled WGS sequence"/>
</dbReference>
<comment type="caution">
    <text evidence="1">The sequence shown here is derived from an EMBL/GenBank/DDBJ whole genome shotgun (WGS) entry which is preliminary data.</text>
</comment>
<name>A0A845QGV3_9FIRM</name>
<organism evidence="1 2">
    <name type="scientific">Anaerotruncus colihominis</name>
    <dbReference type="NCBI Taxonomy" id="169435"/>
    <lineage>
        <taxon>Bacteria</taxon>
        <taxon>Bacillati</taxon>
        <taxon>Bacillota</taxon>
        <taxon>Clostridia</taxon>
        <taxon>Eubacteriales</taxon>
        <taxon>Oscillospiraceae</taxon>
        <taxon>Anaerotruncus</taxon>
    </lineage>
</organism>
<evidence type="ECO:0000313" key="1">
    <source>
        <dbReference type="EMBL" id="NBH61352.1"/>
    </source>
</evidence>
<reference evidence="1 2" key="1">
    <citation type="submission" date="2018-08" db="EMBL/GenBank/DDBJ databases">
        <title>Murine metabolic-syndrome-specific gut microbial biobank.</title>
        <authorList>
            <person name="Liu C."/>
        </authorList>
    </citation>
    <scope>NUCLEOTIDE SEQUENCE [LARGE SCALE GENOMIC DNA]</scope>
    <source>
        <strain evidence="1 2">28</strain>
    </source>
</reference>
<gene>
    <name evidence="1" type="ORF">D0435_06770</name>
</gene>
<sequence>MDAANCIVETYKNKRSVYFAVSNLLPSDVLMREYNKEYHLLLIGVDEGELIHKDFGVFHVNSAGEGSLFKKFTGPSIECYTHCLLVTLSKEDGSTETIFSGTMPFYQPAADVSTEAPIEDCDGSEQGWESIFSCFCEEDAVEIFDRQRDETGARWCRISKIDQLPQSLAACSDCIERYGHYTIGKCEDRWFVGVPGRFLQKEQPCREQGCFLLWQPIRGGEKYFSDLSELTGKLQEEIFGYWIGGIDKESGEVLPL</sequence>
<proteinExistence type="predicted"/>
<dbReference type="EMBL" id="QXWK01000011">
    <property type="protein sequence ID" value="NBH61352.1"/>
    <property type="molecule type" value="Genomic_DNA"/>
</dbReference>
<protein>
    <submittedName>
        <fullName evidence="1">Uncharacterized protein</fullName>
    </submittedName>
</protein>
<accession>A0A845QGV3</accession>
<dbReference type="AlphaFoldDB" id="A0A845QGV3"/>
<keyword evidence="2" id="KW-1185">Reference proteome</keyword>